<name>A1S0M5_THEPD</name>
<gene>
    <name evidence="2" type="ordered locus">Tpen_1610</name>
</gene>
<dbReference type="PANTHER" id="PTHR34860">
    <property type="entry name" value="REPRESSOR-LIKE PROTEIN SSO7C3"/>
    <property type="match status" value="1"/>
</dbReference>
<dbReference type="Gene3D" id="2.10.260.10">
    <property type="match status" value="1"/>
</dbReference>
<dbReference type="AlphaFoldDB" id="A1S0M5"/>
<dbReference type="Pfam" id="PF04014">
    <property type="entry name" value="MazE_antitoxin"/>
    <property type="match status" value="1"/>
</dbReference>
<reference evidence="3" key="1">
    <citation type="journal article" date="2008" name="J. Bacteriol.">
        <title>Genome sequence of Thermofilum pendens reveals an exceptional loss of biosynthetic pathways without genome reduction.</title>
        <authorList>
            <person name="Anderson I."/>
            <person name="Rodriguez J."/>
            <person name="Susanti D."/>
            <person name="Porat I."/>
            <person name="Reich C."/>
            <person name="Ulrich L.E."/>
            <person name="Elkins J.G."/>
            <person name="Mavromatis K."/>
            <person name="Lykidis A."/>
            <person name="Kim E."/>
            <person name="Thompson L.S."/>
            <person name="Nolan M."/>
            <person name="Land M."/>
            <person name="Copeland A."/>
            <person name="Lapidus A."/>
            <person name="Lucas S."/>
            <person name="Detter C."/>
            <person name="Zhulin I.B."/>
            <person name="Olsen G.J."/>
            <person name="Whitman W."/>
            <person name="Mukhopadhyay B."/>
            <person name="Bristow J."/>
            <person name="Kyrpides N."/>
        </authorList>
    </citation>
    <scope>NUCLEOTIDE SEQUENCE [LARGE SCALE GENOMIC DNA]</scope>
    <source>
        <strain evidence="3">DSM 2475 / Hrk 5</strain>
    </source>
</reference>
<dbReference type="GeneID" id="4601902"/>
<evidence type="ECO:0000259" key="1">
    <source>
        <dbReference type="SMART" id="SM00966"/>
    </source>
</evidence>
<dbReference type="Proteomes" id="UP000000641">
    <property type="component" value="Chromosome"/>
</dbReference>
<dbReference type="InterPro" id="IPR052975">
    <property type="entry name" value="Repressor-like_regulatory"/>
</dbReference>
<dbReference type="InterPro" id="IPR037914">
    <property type="entry name" value="SpoVT-AbrB_sf"/>
</dbReference>
<sequence length="79" mass="9229">MSESVRVGKRFTVVIPKSVREKVGLKEGDLLEVRVEGGRIVLERKDFNPFKVLAEVIGEPYREERDERKAEEWLRNACR</sequence>
<dbReference type="SUPFAM" id="SSF89447">
    <property type="entry name" value="AbrB/MazE/MraZ-like"/>
    <property type="match status" value="1"/>
</dbReference>
<protein>
    <submittedName>
        <fullName evidence="2">Transcriptional regulator, AbrB family</fullName>
    </submittedName>
</protein>
<dbReference type="STRING" id="368408.Tpen_1610"/>
<dbReference type="PANTHER" id="PTHR34860:SF6">
    <property type="entry name" value="REPRESSOR-LIKE PROTEIN SSO7C3"/>
    <property type="match status" value="1"/>
</dbReference>
<dbReference type="eggNOG" id="arCOG00815">
    <property type="taxonomic scope" value="Archaea"/>
</dbReference>
<dbReference type="InterPro" id="IPR007159">
    <property type="entry name" value="SpoVT-AbrB_dom"/>
</dbReference>
<dbReference type="SMR" id="A1S0M5"/>
<dbReference type="NCBIfam" id="TIGR01439">
    <property type="entry name" value="lp_hng_hel_AbrB"/>
    <property type="match status" value="1"/>
</dbReference>
<organism evidence="2 3">
    <name type="scientific">Thermofilum pendens (strain DSM 2475 / Hrk 5)</name>
    <dbReference type="NCBI Taxonomy" id="368408"/>
    <lineage>
        <taxon>Archaea</taxon>
        <taxon>Thermoproteota</taxon>
        <taxon>Thermoprotei</taxon>
        <taxon>Thermofilales</taxon>
        <taxon>Thermofilaceae</taxon>
        <taxon>Thermofilum</taxon>
    </lineage>
</organism>
<dbReference type="SMART" id="SM00966">
    <property type="entry name" value="SpoVT_AbrB"/>
    <property type="match status" value="1"/>
</dbReference>
<feature type="domain" description="SpoVT-AbrB" evidence="1">
    <location>
        <begin position="5"/>
        <end position="50"/>
    </location>
</feature>
<dbReference type="KEGG" id="tpe:Tpen_1610"/>
<dbReference type="OrthoDB" id="30861at2157"/>
<evidence type="ECO:0000313" key="3">
    <source>
        <dbReference type="Proteomes" id="UP000000641"/>
    </source>
</evidence>
<keyword evidence="3" id="KW-1185">Reference proteome</keyword>
<proteinExistence type="predicted"/>
<dbReference type="GO" id="GO:0003677">
    <property type="term" value="F:DNA binding"/>
    <property type="evidence" value="ECO:0007669"/>
    <property type="project" value="InterPro"/>
</dbReference>
<dbReference type="RefSeq" id="WP_011753270.1">
    <property type="nucleotide sequence ID" value="NC_008698.1"/>
</dbReference>
<dbReference type="HOGENOM" id="CLU_158484_9_2_2"/>
<evidence type="ECO:0000313" key="2">
    <source>
        <dbReference type="EMBL" id="ABL79005.1"/>
    </source>
</evidence>
<dbReference type="EMBL" id="CP000505">
    <property type="protein sequence ID" value="ABL79005.1"/>
    <property type="molecule type" value="Genomic_DNA"/>
</dbReference>
<dbReference type="EnsemblBacteria" id="ABL79005">
    <property type="protein sequence ID" value="ABL79005"/>
    <property type="gene ID" value="Tpen_1610"/>
</dbReference>
<accession>A1S0M5</accession>